<evidence type="ECO:0000313" key="4">
    <source>
        <dbReference type="EMBL" id="MDQ0469767.1"/>
    </source>
</evidence>
<dbReference type="CDD" id="cd15457">
    <property type="entry name" value="NADAR"/>
    <property type="match status" value="2"/>
</dbReference>
<feature type="domain" description="NADAR" evidence="3">
    <location>
        <begin position="225"/>
        <end position="377"/>
    </location>
</feature>
<gene>
    <name evidence="4" type="ORF">QO011_002783</name>
</gene>
<dbReference type="SUPFAM" id="SSF143990">
    <property type="entry name" value="YbiA-like"/>
    <property type="match status" value="2"/>
</dbReference>
<sequence>MRVILKSGVLALSCETEAEQEALAAWSDAARNHVFHLDKASARGAALIDLGLKADACREPINILFEGGDPQWRPISNLAHTPFTLRGRFYASVEGFWQGLKFEAEEERLRVARLWGVAAKRAAPRGPPGATFIYEDQVHARGGPEHRALMAQACGAKFNQNAAAREALLATRERPLTHRARRDSETIPGALMADMWMRLRARLQDATGIGVQDLAKPEADGRILYFARDRETFGFMSHFHPAPIEIDGETWATAEHFYQAQKSFDPAYRAAIRAAETPGAAKQLAARPDPRRARRSWFADFAQEPRADWPEVKLDLMRRADWAKFTQHETLQKRLLATGTAELVEDSPYDAFWGTGPDGAGLNWAGRVLMEIREKLRDLAIPTH</sequence>
<name>A0ABU0J670_9HYPH</name>
<proteinExistence type="predicted"/>
<dbReference type="RefSeq" id="WP_307272797.1">
    <property type="nucleotide sequence ID" value="NZ_JAUSVX010000004.1"/>
</dbReference>
<evidence type="ECO:0000256" key="2">
    <source>
        <dbReference type="ARBA" id="ARBA00000751"/>
    </source>
</evidence>
<dbReference type="Proteomes" id="UP001242480">
    <property type="component" value="Unassembled WGS sequence"/>
</dbReference>
<dbReference type="NCBIfam" id="TIGR02464">
    <property type="entry name" value="ribofla_fusion"/>
    <property type="match status" value="1"/>
</dbReference>
<dbReference type="EMBL" id="JAUSVX010000004">
    <property type="protein sequence ID" value="MDQ0469767.1"/>
    <property type="molecule type" value="Genomic_DNA"/>
</dbReference>
<dbReference type="InterPro" id="IPR012816">
    <property type="entry name" value="NADAR"/>
</dbReference>
<dbReference type="Pfam" id="PF08719">
    <property type="entry name" value="NADAR"/>
    <property type="match status" value="1"/>
</dbReference>
<dbReference type="Pfam" id="PF08010">
    <property type="entry name" value="Phage_30_3"/>
    <property type="match status" value="1"/>
</dbReference>
<protein>
    <submittedName>
        <fullName evidence="4">RibA/ribD-fused uncharacterized protein</fullName>
    </submittedName>
</protein>
<dbReference type="InterPro" id="IPR037238">
    <property type="entry name" value="YbiA-like_sf"/>
</dbReference>
<dbReference type="InterPro" id="IPR012596">
    <property type="entry name" value="Phage_T4_Y12G"/>
</dbReference>
<reference evidence="4 5" key="1">
    <citation type="submission" date="2023-07" db="EMBL/GenBank/DDBJ databases">
        <title>Genomic Encyclopedia of Type Strains, Phase IV (KMG-IV): sequencing the most valuable type-strain genomes for metagenomic binning, comparative biology and taxonomic classification.</title>
        <authorList>
            <person name="Goeker M."/>
        </authorList>
    </citation>
    <scope>NUCLEOTIDE SEQUENCE [LARGE SCALE GENOMIC DNA]</scope>
    <source>
        <strain evidence="4 5">DSM 19619</strain>
    </source>
</reference>
<evidence type="ECO:0000256" key="1">
    <source>
        <dbReference type="ARBA" id="ARBA00000022"/>
    </source>
</evidence>
<evidence type="ECO:0000259" key="3">
    <source>
        <dbReference type="Pfam" id="PF08719"/>
    </source>
</evidence>
<comment type="caution">
    <text evidence="4">The sequence shown here is derived from an EMBL/GenBank/DDBJ whole genome shotgun (WGS) entry which is preliminary data.</text>
</comment>
<dbReference type="Gene3D" id="1.10.357.40">
    <property type="entry name" value="YbiA-like"/>
    <property type="match status" value="2"/>
</dbReference>
<organism evidence="4 5">
    <name type="scientific">Labrys wisconsinensis</name>
    <dbReference type="NCBI Taxonomy" id="425677"/>
    <lineage>
        <taxon>Bacteria</taxon>
        <taxon>Pseudomonadati</taxon>
        <taxon>Pseudomonadota</taxon>
        <taxon>Alphaproteobacteria</taxon>
        <taxon>Hyphomicrobiales</taxon>
        <taxon>Xanthobacteraceae</taxon>
        <taxon>Labrys</taxon>
    </lineage>
</organism>
<keyword evidence="5" id="KW-1185">Reference proteome</keyword>
<accession>A0ABU0J670</accession>
<comment type="catalytic activity">
    <reaction evidence="2">
        <text>2,5-diamino-6-hydroxy-4-(5-phosphoribosylamino)-pyrimidine + H2O = 2,5,6-triamino-4-hydroxypyrimidine + D-ribose 5-phosphate</text>
        <dbReference type="Rhea" id="RHEA:23436"/>
        <dbReference type="ChEBI" id="CHEBI:15377"/>
        <dbReference type="ChEBI" id="CHEBI:58614"/>
        <dbReference type="ChEBI" id="CHEBI:78346"/>
        <dbReference type="ChEBI" id="CHEBI:137796"/>
    </reaction>
</comment>
<comment type="catalytic activity">
    <reaction evidence="1">
        <text>5-amino-6-(5-phospho-D-ribosylamino)uracil + H2O = 5,6-diaminouracil + D-ribose 5-phosphate</text>
        <dbReference type="Rhea" id="RHEA:55020"/>
        <dbReference type="ChEBI" id="CHEBI:15377"/>
        <dbReference type="ChEBI" id="CHEBI:46252"/>
        <dbReference type="ChEBI" id="CHEBI:58453"/>
        <dbReference type="ChEBI" id="CHEBI:78346"/>
    </reaction>
</comment>
<evidence type="ECO:0000313" key="5">
    <source>
        <dbReference type="Proteomes" id="UP001242480"/>
    </source>
</evidence>